<dbReference type="EMBL" id="QVNQ01000005">
    <property type="protein sequence ID" value="RFS83867.1"/>
    <property type="molecule type" value="Genomic_DNA"/>
</dbReference>
<feature type="transmembrane region" description="Helical" evidence="1">
    <location>
        <begin position="98"/>
        <end position="120"/>
    </location>
</feature>
<dbReference type="Pfam" id="PF00174">
    <property type="entry name" value="Oxidored_molyb"/>
    <property type="match status" value="1"/>
</dbReference>
<reference evidence="3 4" key="1">
    <citation type="submission" date="2018-08" db="EMBL/GenBank/DDBJ databases">
        <title>Actinomadura spongicola sp. nov., isolated from marine sponge Leucetta chagosensis.</title>
        <authorList>
            <person name="Li L."/>
            <person name="Lin H.W."/>
        </authorList>
    </citation>
    <scope>NUCLEOTIDE SEQUENCE [LARGE SCALE GENOMIC DNA]</scope>
    <source>
        <strain evidence="3 4">LHW52907</strain>
    </source>
</reference>
<keyword evidence="1" id="KW-0472">Membrane</keyword>
<dbReference type="PANTHER" id="PTHR43032:SF2">
    <property type="entry name" value="BLL0505 PROTEIN"/>
    <property type="match status" value="1"/>
</dbReference>
<feature type="transmembrane region" description="Helical" evidence="1">
    <location>
        <begin position="141"/>
        <end position="167"/>
    </location>
</feature>
<keyword evidence="1" id="KW-0812">Transmembrane</keyword>
<keyword evidence="1" id="KW-1133">Transmembrane helix</keyword>
<dbReference type="GO" id="GO:0016020">
    <property type="term" value="C:membrane"/>
    <property type="evidence" value="ECO:0007669"/>
    <property type="project" value="InterPro"/>
</dbReference>
<accession>A0A372GER6</accession>
<dbReference type="GO" id="GO:0022904">
    <property type="term" value="P:respiratory electron transport chain"/>
    <property type="evidence" value="ECO:0007669"/>
    <property type="project" value="InterPro"/>
</dbReference>
<comment type="caution">
    <text evidence="3">The sequence shown here is derived from an EMBL/GenBank/DDBJ whole genome shotgun (WGS) entry which is preliminary data.</text>
</comment>
<dbReference type="PANTHER" id="PTHR43032">
    <property type="entry name" value="PROTEIN-METHIONINE-SULFOXIDE REDUCTASE"/>
    <property type="match status" value="1"/>
</dbReference>
<dbReference type="Gene3D" id="3.90.420.10">
    <property type="entry name" value="Oxidoreductase, molybdopterin-binding domain"/>
    <property type="match status" value="1"/>
</dbReference>
<sequence>MVRRPPPLTVPAALARLATRRPWTGLRAIPERLLRVGPDGVSRRFTSRLHDERVAAWLGMALGVSIVSAFVTGLISHYMQHPPGWAQWPSRPVNLYRVTQGVHVIGGLATVPLLLAKLWTVYPKLWQWPPARSLTHALRRLAIFVLVGGALFQTVTGVLNIGYWYAFPFPFTTAHYWTAYIVVGALLIHAADRWPATRRAVMTRPQDAVGRRGFLLTVAAASGVIAATTVGETFAPLARLAVLAPRRPGHGTPAGPRDLPVNKSAAAAGVTAAARDPEWRLTVTGRVRRELVLSLAELRALPQHSARLPIACVEGWSVDGDWRGVRLRDLLALAGAPADARVRVESLQAAGIYRTSLVSARHWHDPLTLLALDLGGAPLDLDHGRPCRLIAPNRPGVMQTKWVHRLVIT</sequence>
<evidence type="ECO:0000313" key="3">
    <source>
        <dbReference type="EMBL" id="RFS83867.1"/>
    </source>
</evidence>
<gene>
    <name evidence="3" type="ORF">D0T12_16785</name>
</gene>
<keyword evidence="4" id="KW-1185">Reference proteome</keyword>
<feature type="transmembrane region" description="Helical" evidence="1">
    <location>
        <begin position="213"/>
        <end position="231"/>
    </location>
</feature>
<dbReference type="RefSeq" id="WP_117400551.1">
    <property type="nucleotide sequence ID" value="NZ_QVNQ01000005.1"/>
</dbReference>
<dbReference type="InterPro" id="IPR036374">
    <property type="entry name" value="OxRdtase_Mopterin-bd_sf"/>
</dbReference>
<protein>
    <submittedName>
        <fullName evidence="3">Molybdopterin-binding protein</fullName>
    </submittedName>
</protein>
<dbReference type="CDD" id="cd00321">
    <property type="entry name" value="SO_family_Moco"/>
    <property type="match status" value="1"/>
</dbReference>
<name>A0A372GER6_9ACTN</name>
<dbReference type="AlphaFoldDB" id="A0A372GER6"/>
<dbReference type="InterPro" id="IPR016174">
    <property type="entry name" value="Di-haem_cyt_TM"/>
</dbReference>
<feature type="domain" description="Oxidoreductase molybdopterin-binding" evidence="2">
    <location>
        <begin position="276"/>
        <end position="408"/>
    </location>
</feature>
<feature type="transmembrane region" description="Helical" evidence="1">
    <location>
        <begin position="173"/>
        <end position="192"/>
    </location>
</feature>
<evidence type="ECO:0000256" key="1">
    <source>
        <dbReference type="SAM" id="Phobius"/>
    </source>
</evidence>
<dbReference type="InterPro" id="IPR000572">
    <property type="entry name" value="OxRdtase_Mopterin-bd_dom"/>
</dbReference>
<organism evidence="3 4">
    <name type="scientific">Actinomadura spongiicola</name>
    <dbReference type="NCBI Taxonomy" id="2303421"/>
    <lineage>
        <taxon>Bacteria</taxon>
        <taxon>Bacillati</taxon>
        <taxon>Actinomycetota</taxon>
        <taxon>Actinomycetes</taxon>
        <taxon>Streptosporangiales</taxon>
        <taxon>Thermomonosporaceae</taxon>
        <taxon>Actinomadura</taxon>
    </lineage>
</organism>
<dbReference type="SUPFAM" id="SSF81342">
    <property type="entry name" value="Transmembrane di-heme cytochromes"/>
    <property type="match status" value="1"/>
</dbReference>
<dbReference type="SUPFAM" id="SSF56524">
    <property type="entry name" value="Oxidoreductase molybdopterin-binding domain"/>
    <property type="match status" value="1"/>
</dbReference>
<dbReference type="Proteomes" id="UP000262882">
    <property type="component" value="Unassembled WGS sequence"/>
</dbReference>
<proteinExistence type="predicted"/>
<evidence type="ECO:0000313" key="4">
    <source>
        <dbReference type="Proteomes" id="UP000262882"/>
    </source>
</evidence>
<feature type="transmembrane region" description="Helical" evidence="1">
    <location>
        <begin position="54"/>
        <end position="78"/>
    </location>
</feature>
<dbReference type="OrthoDB" id="9795587at2"/>
<evidence type="ECO:0000259" key="2">
    <source>
        <dbReference type="Pfam" id="PF00174"/>
    </source>
</evidence>